<organism evidence="2 3">
    <name type="scientific">Xylanibacter rodentium</name>
    <dbReference type="NCBI Taxonomy" id="2736289"/>
    <lineage>
        <taxon>Bacteria</taxon>
        <taxon>Pseudomonadati</taxon>
        <taxon>Bacteroidota</taxon>
        <taxon>Bacteroidia</taxon>
        <taxon>Bacteroidales</taxon>
        <taxon>Prevotellaceae</taxon>
        <taxon>Xylanibacter</taxon>
    </lineage>
</organism>
<evidence type="ECO:0000256" key="1">
    <source>
        <dbReference type="SAM" id="Phobius"/>
    </source>
</evidence>
<name>A0ABX2AZV4_9BACT</name>
<keyword evidence="1" id="KW-0812">Transmembrane</keyword>
<gene>
    <name evidence="2" type="ORF">HPS55_11990</name>
</gene>
<keyword evidence="1" id="KW-1133">Transmembrane helix</keyword>
<protein>
    <recommendedName>
        <fullName evidence="4">Pyruvate ferredoxin oxidoreductase</fullName>
    </recommendedName>
</protein>
<proteinExistence type="predicted"/>
<reference evidence="2 3" key="1">
    <citation type="submission" date="2020-05" db="EMBL/GenBank/DDBJ databases">
        <title>Distinct polysaccharide utilization as determinants for interspecies competition between intestinal Prevotella spp.</title>
        <authorList>
            <person name="Galvez E.J.C."/>
            <person name="Iljazovic A."/>
            <person name="Strowig T."/>
        </authorList>
    </citation>
    <scope>NUCLEOTIDE SEQUENCE [LARGE SCALE GENOMIC DNA]</scope>
    <source>
        <strain evidence="2 3">PROD</strain>
    </source>
</reference>
<dbReference type="RefSeq" id="WP_172174791.1">
    <property type="nucleotide sequence ID" value="NZ_CASGIA010000020.1"/>
</dbReference>
<evidence type="ECO:0000313" key="3">
    <source>
        <dbReference type="Proteomes" id="UP001193734"/>
    </source>
</evidence>
<keyword evidence="3" id="KW-1185">Reference proteome</keyword>
<feature type="transmembrane region" description="Helical" evidence="1">
    <location>
        <begin position="96"/>
        <end position="117"/>
    </location>
</feature>
<evidence type="ECO:0008006" key="4">
    <source>
        <dbReference type="Google" id="ProtNLM"/>
    </source>
</evidence>
<sequence>MDYKYIEQLLERYWKCETSLEEERILQAFFSQKDIPAALRQYRELFACREEMIRTEVLDDNFDARILSMIEDRDNAGTTPTVKARTITMRHRMKPLFKAAAIVAIIITLGNAAQLSFKDNSATSEDINYAGYKDTFNDPEMAYDKVHNALELVSEGFSQVQQTDSAITVTTHDVFDSTMTE</sequence>
<dbReference type="GeneID" id="82158487"/>
<dbReference type="Proteomes" id="UP001193734">
    <property type="component" value="Unassembled WGS sequence"/>
</dbReference>
<evidence type="ECO:0000313" key="2">
    <source>
        <dbReference type="EMBL" id="NPE15028.1"/>
    </source>
</evidence>
<dbReference type="EMBL" id="JABKKE010000023">
    <property type="protein sequence ID" value="NPE15028.1"/>
    <property type="molecule type" value="Genomic_DNA"/>
</dbReference>
<comment type="caution">
    <text evidence="2">The sequence shown here is derived from an EMBL/GenBank/DDBJ whole genome shotgun (WGS) entry which is preliminary data.</text>
</comment>
<accession>A0ABX2AZV4</accession>
<keyword evidence="1" id="KW-0472">Membrane</keyword>